<dbReference type="GeneID" id="81599150"/>
<feature type="region of interest" description="Disordered" evidence="1">
    <location>
        <begin position="97"/>
        <end position="117"/>
    </location>
</feature>
<sequence>MVLFFSAYLPPAKPDADGNTRQEYDEDAGSLFWALNVPSTYLPEGGLESIRDRTNFCLEGIANWSPRYHDLLRSVDDKDVYAFQPYASKKASQKLAREGDYHRYGGERPSSSLANRRCYSSNASRARNVAIRL</sequence>
<gene>
    <name evidence="2" type="ORF">N7458_005525</name>
</gene>
<protein>
    <submittedName>
        <fullName evidence="2">FAD/NAD(P)-binding domain-containing protein</fullName>
    </submittedName>
</protein>
<evidence type="ECO:0000256" key="1">
    <source>
        <dbReference type="SAM" id="MobiDB-lite"/>
    </source>
</evidence>
<proteinExistence type="predicted"/>
<evidence type="ECO:0000313" key="3">
    <source>
        <dbReference type="Proteomes" id="UP001213681"/>
    </source>
</evidence>
<feature type="compositionally biased region" description="Basic and acidic residues" evidence="1">
    <location>
        <begin position="97"/>
        <end position="106"/>
    </location>
</feature>
<name>A0AAD6G4V0_9EURO</name>
<dbReference type="EMBL" id="JAPVEA010000005">
    <property type="protein sequence ID" value="KAJ5454569.1"/>
    <property type="molecule type" value="Genomic_DNA"/>
</dbReference>
<evidence type="ECO:0000313" key="2">
    <source>
        <dbReference type="EMBL" id="KAJ5454569.1"/>
    </source>
</evidence>
<dbReference type="Proteomes" id="UP001213681">
    <property type="component" value="Unassembled WGS sequence"/>
</dbReference>
<comment type="caution">
    <text evidence="2">The sequence shown here is derived from an EMBL/GenBank/DDBJ whole genome shotgun (WGS) entry which is preliminary data.</text>
</comment>
<reference evidence="2" key="1">
    <citation type="submission" date="2022-12" db="EMBL/GenBank/DDBJ databases">
        <authorList>
            <person name="Petersen C."/>
        </authorList>
    </citation>
    <scope>NUCLEOTIDE SEQUENCE</scope>
    <source>
        <strain evidence="2">IBT 16125</strain>
    </source>
</reference>
<reference evidence="2" key="2">
    <citation type="journal article" date="2023" name="IMA Fungus">
        <title>Comparative genomic study of the Penicillium genus elucidates a diverse pangenome and 15 lateral gene transfer events.</title>
        <authorList>
            <person name="Petersen C."/>
            <person name="Sorensen T."/>
            <person name="Nielsen M.R."/>
            <person name="Sondergaard T.E."/>
            <person name="Sorensen J.L."/>
            <person name="Fitzpatrick D.A."/>
            <person name="Frisvad J.C."/>
            <person name="Nielsen K.L."/>
        </authorList>
    </citation>
    <scope>NUCLEOTIDE SEQUENCE</scope>
    <source>
        <strain evidence="2">IBT 16125</strain>
    </source>
</reference>
<dbReference type="AlphaFoldDB" id="A0AAD6G4V0"/>
<dbReference type="RefSeq" id="XP_056767525.1">
    <property type="nucleotide sequence ID" value="XM_056908907.1"/>
</dbReference>
<accession>A0AAD6G4V0</accession>
<organism evidence="2 3">
    <name type="scientific">Penicillium daleae</name>
    <dbReference type="NCBI Taxonomy" id="63821"/>
    <lineage>
        <taxon>Eukaryota</taxon>
        <taxon>Fungi</taxon>
        <taxon>Dikarya</taxon>
        <taxon>Ascomycota</taxon>
        <taxon>Pezizomycotina</taxon>
        <taxon>Eurotiomycetes</taxon>
        <taxon>Eurotiomycetidae</taxon>
        <taxon>Eurotiales</taxon>
        <taxon>Aspergillaceae</taxon>
        <taxon>Penicillium</taxon>
    </lineage>
</organism>
<keyword evidence="3" id="KW-1185">Reference proteome</keyword>